<dbReference type="PROSITE" id="PS50178">
    <property type="entry name" value="ZF_FYVE"/>
    <property type="match status" value="1"/>
</dbReference>
<dbReference type="InterPro" id="IPR013083">
    <property type="entry name" value="Znf_RING/FYVE/PHD"/>
</dbReference>
<dbReference type="Proteomes" id="UP000750334">
    <property type="component" value="Unassembled WGS sequence"/>
</dbReference>
<reference evidence="16 17" key="1">
    <citation type="submission" date="2020-11" db="EMBL/GenBank/DDBJ databases">
        <title>Kefir isolates.</title>
        <authorList>
            <person name="Marcisauskas S."/>
            <person name="Kim Y."/>
            <person name="Blasche S."/>
        </authorList>
    </citation>
    <scope>NUCLEOTIDE SEQUENCE [LARGE SCALE GENOMIC DNA]</scope>
    <source>
        <strain evidence="16 17">OG2</strain>
    </source>
</reference>
<evidence type="ECO:0000256" key="4">
    <source>
        <dbReference type="ARBA" id="ARBA00022547"/>
    </source>
</evidence>
<evidence type="ECO:0000256" key="1">
    <source>
        <dbReference type="ARBA" id="ARBA00004273"/>
    </source>
</evidence>
<dbReference type="InterPro" id="IPR011011">
    <property type="entry name" value="Znf_FYVE_PHD"/>
</dbReference>
<keyword evidence="12" id="KW-0472">Membrane</keyword>
<evidence type="ECO:0000256" key="5">
    <source>
        <dbReference type="ARBA" id="ARBA00022723"/>
    </source>
</evidence>
<dbReference type="CDD" id="cd15737">
    <property type="entry name" value="FYVE2_Vac1p_like"/>
    <property type="match status" value="1"/>
</dbReference>
<evidence type="ECO:0000256" key="8">
    <source>
        <dbReference type="ARBA" id="ARBA00022792"/>
    </source>
</evidence>
<evidence type="ECO:0000256" key="12">
    <source>
        <dbReference type="ARBA" id="ARBA00023136"/>
    </source>
</evidence>
<comment type="subcellular location">
    <subcellularLocation>
        <location evidence="1">Mitochondrion inner membrane</location>
    </subcellularLocation>
</comment>
<organism evidence="16 17">
    <name type="scientific">Maudiozyma exigua</name>
    <name type="common">Yeast</name>
    <name type="synonym">Kazachstania exigua</name>
    <dbReference type="NCBI Taxonomy" id="34358"/>
    <lineage>
        <taxon>Eukaryota</taxon>
        <taxon>Fungi</taxon>
        <taxon>Dikarya</taxon>
        <taxon>Ascomycota</taxon>
        <taxon>Saccharomycotina</taxon>
        <taxon>Saccharomycetes</taxon>
        <taxon>Saccharomycetales</taxon>
        <taxon>Saccharomycetaceae</taxon>
        <taxon>Maudiozyma</taxon>
    </lineage>
</organism>
<dbReference type="GO" id="GO:0004180">
    <property type="term" value="F:carboxypeptidase activity"/>
    <property type="evidence" value="ECO:0007669"/>
    <property type="project" value="UniProtKB-KW"/>
</dbReference>
<name>A0A9P6WAL0_MAUEX</name>
<accession>A0A9P6WAL0</accession>
<keyword evidence="16" id="KW-0378">Hydrolase</keyword>
<dbReference type="GO" id="GO:0032266">
    <property type="term" value="F:phosphatidylinositol-3-phosphate binding"/>
    <property type="evidence" value="ECO:0007669"/>
    <property type="project" value="UniProtKB-ARBA"/>
</dbReference>
<dbReference type="GO" id="GO:0005743">
    <property type="term" value="C:mitochondrial inner membrane"/>
    <property type="evidence" value="ECO:0007669"/>
    <property type="project" value="UniProtKB-SubCell"/>
</dbReference>
<dbReference type="SMART" id="SM00064">
    <property type="entry name" value="FYVE"/>
    <property type="match status" value="2"/>
</dbReference>
<protein>
    <submittedName>
        <fullName evidence="16">Carboxypeptidase Y-deficient</fullName>
    </submittedName>
</protein>
<keyword evidence="5" id="KW-0479">Metal-binding</keyword>
<evidence type="ECO:0000256" key="6">
    <source>
        <dbReference type="ARBA" id="ARBA00022771"/>
    </source>
</evidence>
<evidence type="ECO:0000256" key="9">
    <source>
        <dbReference type="ARBA" id="ARBA00022833"/>
    </source>
</evidence>
<keyword evidence="9" id="KW-0862">Zinc</keyword>
<dbReference type="GO" id="GO:0015986">
    <property type="term" value="P:proton motive force-driven ATP synthesis"/>
    <property type="evidence" value="ECO:0007669"/>
    <property type="project" value="InterPro"/>
</dbReference>
<proteinExistence type="inferred from homology"/>
<dbReference type="PANTHER" id="PTHR13510">
    <property type="entry name" value="FYVE-FINGER-CONTAINING RAB5 EFFECTOR PROTEIN RABENOSYN-5-RELATED"/>
    <property type="match status" value="1"/>
</dbReference>
<dbReference type="Gene3D" id="3.30.40.10">
    <property type="entry name" value="Zinc/RING finger domain, C3HC4 (zinc finger)"/>
    <property type="match status" value="2"/>
</dbReference>
<evidence type="ECO:0000256" key="3">
    <source>
        <dbReference type="ARBA" id="ARBA00022448"/>
    </source>
</evidence>
<comment type="similarity">
    <text evidence="2">Belongs to the ATPase e subunit family.</text>
</comment>
<gene>
    <name evidence="16" type="primary">PEP7</name>
    <name evidence="16" type="ORF">C6P45_004802</name>
</gene>
<keyword evidence="11" id="KW-0496">Mitochondrion</keyword>
<keyword evidence="16" id="KW-0121">Carboxypeptidase</keyword>
<sequence>MNNLQSEVDTHDINSESSNVVSVENINCPICFTSFGNLTLLNIHLDTDHGFSDNISDATNISSESDKVSAKIRSSNPGTIKNRSNDVTIPRKIPVVSKAKIKINHWKKYTPGSKCHDCKHILNNQSQVRNCRKCGYLFAKEHCRNVIKLNLKAQYDPDNGKWYNCCHTCFNMRPGYNDYGTRVDLTETFSKIRSNRSDDKELRKLQLENRLVTLIDGVIGLYLKYQDSILGPVKLDYSISLLEKSTVPWKDDSTISNCNICRSKFTLLLRKHHCRLCGSVVCDKVDTGCSNELLIRFLQNATRDLNYEREVPNDPDFDKSLRLCSKCVEMVYVPRVYKQDMQAPPSLIISKYYSLQNLTVAINQVLPKFEDLLSKIEIDKEMNNIPSVTDVRELSKQREKLIRSFKTYNILTKQLLGIPPVNISEKRIQESIRVVAYEFINEKILPMKNVPNILGNTGPSTGSSSNNSIMEEGTPEVKKIVRTNDVNVLRYSALALGLVVGLKTDMNLRCSAKCQAEEDTYQKQVNLIKEAKAEWAKLHPKKVAETTEVNLEDPNLDYAAVILNAVESLKSA</sequence>
<dbReference type="GO" id="GO:0098588">
    <property type="term" value="C:bounding membrane of organelle"/>
    <property type="evidence" value="ECO:0007669"/>
    <property type="project" value="UniProtKB-ARBA"/>
</dbReference>
<evidence type="ECO:0000259" key="15">
    <source>
        <dbReference type="PROSITE" id="PS50178"/>
    </source>
</evidence>
<dbReference type="InterPro" id="IPR052727">
    <property type="entry name" value="Rab4/Rab5_effector"/>
</dbReference>
<dbReference type="CDD" id="cd15761">
    <property type="entry name" value="FYVE1_Vac1p_like"/>
    <property type="match status" value="1"/>
</dbReference>
<dbReference type="PROSITE" id="PS00028">
    <property type="entry name" value="ZINC_FINGER_C2H2_1"/>
    <property type="match status" value="1"/>
</dbReference>
<evidence type="ECO:0000313" key="16">
    <source>
        <dbReference type="EMBL" id="KAG0668343.1"/>
    </source>
</evidence>
<keyword evidence="16" id="KW-0645">Protease</keyword>
<dbReference type="OrthoDB" id="166134at2759"/>
<keyword evidence="7" id="KW-0375">Hydrogen ion transport</keyword>
<keyword evidence="4" id="KW-0138">CF(0)</keyword>
<dbReference type="PANTHER" id="PTHR13510:SF44">
    <property type="entry name" value="RABENOSYN-5"/>
    <property type="match status" value="1"/>
</dbReference>
<dbReference type="InterPro" id="IPR000306">
    <property type="entry name" value="Znf_FYVE"/>
</dbReference>
<dbReference type="SUPFAM" id="SSF57903">
    <property type="entry name" value="FYVE/PHD zinc finger"/>
    <property type="match status" value="2"/>
</dbReference>
<evidence type="ECO:0000256" key="7">
    <source>
        <dbReference type="ARBA" id="ARBA00022781"/>
    </source>
</evidence>
<evidence type="ECO:0000256" key="10">
    <source>
        <dbReference type="ARBA" id="ARBA00023065"/>
    </source>
</evidence>
<keyword evidence="10" id="KW-0406">Ion transport</keyword>
<keyword evidence="17" id="KW-1185">Reference proteome</keyword>
<comment type="caution">
    <text evidence="16">The sequence shown here is derived from an EMBL/GenBank/DDBJ whole genome shotgun (WGS) entry which is preliminary data.</text>
</comment>
<evidence type="ECO:0000313" key="17">
    <source>
        <dbReference type="Proteomes" id="UP000750334"/>
    </source>
</evidence>
<dbReference type="InterPro" id="IPR013087">
    <property type="entry name" value="Znf_C2H2_type"/>
</dbReference>
<dbReference type="GO" id="GO:0015078">
    <property type="term" value="F:proton transmembrane transporter activity"/>
    <property type="evidence" value="ECO:0007669"/>
    <property type="project" value="InterPro"/>
</dbReference>
<dbReference type="GO" id="GO:0045259">
    <property type="term" value="C:proton-transporting ATP synthase complex"/>
    <property type="evidence" value="ECO:0007669"/>
    <property type="project" value="UniProtKB-KW"/>
</dbReference>
<evidence type="ECO:0000256" key="13">
    <source>
        <dbReference type="ARBA" id="ARBA00023310"/>
    </source>
</evidence>
<evidence type="ECO:0000256" key="14">
    <source>
        <dbReference type="PROSITE-ProRule" id="PRU00091"/>
    </source>
</evidence>
<dbReference type="EMBL" id="PUHR01000070">
    <property type="protein sequence ID" value="KAG0668343.1"/>
    <property type="molecule type" value="Genomic_DNA"/>
</dbReference>
<dbReference type="InterPro" id="IPR017455">
    <property type="entry name" value="Znf_FYVE-rel"/>
</dbReference>
<dbReference type="GO" id="GO:0008270">
    <property type="term" value="F:zinc ion binding"/>
    <property type="evidence" value="ECO:0007669"/>
    <property type="project" value="UniProtKB-KW"/>
</dbReference>
<dbReference type="Pfam" id="PF05680">
    <property type="entry name" value="ATP-synt_E"/>
    <property type="match status" value="1"/>
</dbReference>
<keyword evidence="6 14" id="KW-0863">Zinc-finger</keyword>
<keyword evidence="13" id="KW-0066">ATP synthesis</keyword>
<evidence type="ECO:0000256" key="11">
    <source>
        <dbReference type="ARBA" id="ARBA00023128"/>
    </source>
</evidence>
<dbReference type="Pfam" id="PF01363">
    <property type="entry name" value="FYVE"/>
    <property type="match status" value="1"/>
</dbReference>
<feature type="domain" description="FYVE-type" evidence="15">
    <location>
        <begin position="252"/>
        <end position="332"/>
    </location>
</feature>
<keyword evidence="8" id="KW-0999">Mitochondrion inner membrane</keyword>
<dbReference type="InterPro" id="IPR008386">
    <property type="entry name" value="ATP_synth_F0_esu_mt"/>
</dbReference>
<evidence type="ECO:0000256" key="2">
    <source>
        <dbReference type="ARBA" id="ARBA00007333"/>
    </source>
</evidence>
<keyword evidence="3" id="KW-0813">Transport</keyword>
<dbReference type="AlphaFoldDB" id="A0A9P6WAL0"/>